<evidence type="ECO:0000256" key="3">
    <source>
        <dbReference type="ARBA" id="ARBA00023004"/>
    </source>
</evidence>
<organism evidence="4 5">
    <name type="scientific">Magnetospirillum fulvum</name>
    <name type="common">Rhodospirillum fulvum</name>
    <dbReference type="NCBI Taxonomy" id="1082"/>
    <lineage>
        <taxon>Bacteria</taxon>
        <taxon>Pseudomonadati</taxon>
        <taxon>Pseudomonadota</taxon>
        <taxon>Alphaproteobacteria</taxon>
        <taxon>Rhodospirillales</taxon>
        <taxon>Rhodospirillaceae</taxon>
        <taxon>Magnetospirillum</taxon>
    </lineage>
</organism>
<evidence type="ECO:0000256" key="1">
    <source>
        <dbReference type="ARBA" id="ARBA00010587"/>
    </source>
</evidence>
<protein>
    <recommendedName>
        <fullName evidence="6">Hemerythrin-like domain-containing protein</fullName>
    </recommendedName>
</protein>
<comment type="similarity">
    <text evidence="1">Belongs to the hemerythrin family.</text>
</comment>
<dbReference type="InterPro" id="IPR035938">
    <property type="entry name" value="Hemerythrin-like_sf"/>
</dbReference>
<accession>A0A1H6I0Q4</accession>
<reference evidence="5" key="1">
    <citation type="submission" date="2016-10" db="EMBL/GenBank/DDBJ databases">
        <authorList>
            <person name="Varghese N."/>
            <person name="Submissions S."/>
        </authorList>
    </citation>
    <scope>NUCLEOTIDE SEQUENCE [LARGE SCALE GENOMIC DNA]</scope>
    <source>
        <strain evidence="5">DSM 13234</strain>
    </source>
</reference>
<dbReference type="AlphaFoldDB" id="A0A1H6I0Q4"/>
<name>A0A1H6I0Q4_MAGFU</name>
<gene>
    <name evidence="4" type="ORF">SAMN04244559_02175</name>
</gene>
<evidence type="ECO:0000313" key="5">
    <source>
        <dbReference type="Proteomes" id="UP000182983"/>
    </source>
</evidence>
<dbReference type="SUPFAM" id="SSF47188">
    <property type="entry name" value="Hemerythrin-like"/>
    <property type="match status" value="1"/>
</dbReference>
<keyword evidence="2" id="KW-0479">Metal-binding</keyword>
<dbReference type="GO" id="GO:0046872">
    <property type="term" value="F:metal ion binding"/>
    <property type="evidence" value="ECO:0007669"/>
    <property type="project" value="UniProtKB-KW"/>
</dbReference>
<keyword evidence="3" id="KW-0408">Iron</keyword>
<dbReference type="EMBL" id="FNWO01000008">
    <property type="protein sequence ID" value="SEH41000.1"/>
    <property type="molecule type" value="Genomic_DNA"/>
</dbReference>
<proteinExistence type="inferred from homology"/>
<evidence type="ECO:0000256" key="2">
    <source>
        <dbReference type="ARBA" id="ARBA00022723"/>
    </source>
</evidence>
<keyword evidence="5" id="KW-1185">Reference proteome</keyword>
<evidence type="ECO:0008006" key="6">
    <source>
        <dbReference type="Google" id="ProtNLM"/>
    </source>
</evidence>
<sequence>MFRWNMSLETGIEAIDRGRRALIEAMADFFRALDDPFLDRRMVAERTGAIFIAMKAAFAAEDEFLNGRDGGEAHQAKHGTLILAYVDLCKKMVPKIGTAKQAQQTCLEIYRIIDGGLYHHLKDEVLPYKAMVRSRKSA</sequence>
<evidence type="ECO:0000313" key="4">
    <source>
        <dbReference type="EMBL" id="SEH41000.1"/>
    </source>
</evidence>
<dbReference type="OrthoDB" id="7352244at2"/>
<dbReference type="Proteomes" id="UP000182983">
    <property type="component" value="Unassembled WGS sequence"/>
</dbReference>
<dbReference type="Gene3D" id="1.20.120.50">
    <property type="entry name" value="Hemerythrin-like"/>
    <property type="match status" value="1"/>
</dbReference>